<sequence length="109" mass="12030">MPDNKPKLQSTIILDQGGSVNFGTIREEEKGTRTIELLPGEFIRVTSIFLSQPITIACGTLTTSRGHIRQRRNESITVTCTPSPNAQAPTASTQNKRNKKADRRRIGLP</sequence>
<evidence type="ECO:0000313" key="3">
    <source>
        <dbReference type="Proteomes" id="UP000317036"/>
    </source>
</evidence>
<feature type="compositionally biased region" description="Polar residues" evidence="1">
    <location>
        <begin position="75"/>
        <end position="95"/>
    </location>
</feature>
<evidence type="ECO:0000313" key="2">
    <source>
        <dbReference type="EMBL" id="TVY08145.1"/>
    </source>
</evidence>
<evidence type="ECO:0000256" key="1">
    <source>
        <dbReference type="SAM" id="MobiDB-lite"/>
    </source>
</evidence>
<comment type="caution">
    <text evidence="2">The sequence shown here is derived from an EMBL/GenBank/DDBJ whole genome shotgun (WGS) entry which is preliminary data.</text>
</comment>
<dbReference type="AlphaFoldDB" id="A0A559K7N7"/>
<proteinExistence type="predicted"/>
<keyword evidence="3" id="KW-1185">Reference proteome</keyword>
<dbReference type="RefSeq" id="WP_144850396.1">
    <property type="nucleotide sequence ID" value="NZ_VNJI01000027.1"/>
</dbReference>
<protein>
    <submittedName>
        <fullName evidence="2">Uncharacterized protein</fullName>
    </submittedName>
</protein>
<gene>
    <name evidence="2" type="ORF">FPZ49_20570</name>
</gene>
<accession>A0A559K7N7</accession>
<dbReference type="EMBL" id="VNJI01000027">
    <property type="protein sequence ID" value="TVY08145.1"/>
    <property type="molecule type" value="Genomic_DNA"/>
</dbReference>
<name>A0A559K7N7_9BACL</name>
<dbReference type="Proteomes" id="UP000317036">
    <property type="component" value="Unassembled WGS sequence"/>
</dbReference>
<feature type="region of interest" description="Disordered" evidence="1">
    <location>
        <begin position="75"/>
        <end position="109"/>
    </location>
</feature>
<organism evidence="2 3">
    <name type="scientific">Paenibacillus cremeus</name>
    <dbReference type="NCBI Taxonomy" id="2163881"/>
    <lineage>
        <taxon>Bacteria</taxon>
        <taxon>Bacillati</taxon>
        <taxon>Bacillota</taxon>
        <taxon>Bacilli</taxon>
        <taxon>Bacillales</taxon>
        <taxon>Paenibacillaceae</taxon>
        <taxon>Paenibacillus</taxon>
    </lineage>
</organism>
<reference evidence="2 3" key="1">
    <citation type="submission" date="2019-07" db="EMBL/GenBank/DDBJ databases">
        <authorList>
            <person name="Kim J."/>
        </authorList>
    </citation>
    <scope>NUCLEOTIDE SEQUENCE [LARGE SCALE GENOMIC DNA]</scope>
    <source>
        <strain evidence="2 3">JC52</strain>
    </source>
</reference>